<dbReference type="RefSeq" id="WP_008479648.1">
    <property type="nucleotide sequence ID" value="NZ_CAGS01000374.1"/>
</dbReference>
<keyword evidence="3 11" id="KW-0808">Transferase</keyword>
<keyword evidence="9" id="KW-0472">Membrane</keyword>
<dbReference type="EC" id="2.7.11.1" evidence="1"/>
<keyword evidence="5 11" id="KW-0418">Kinase</keyword>
<evidence type="ECO:0000256" key="1">
    <source>
        <dbReference type="ARBA" id="ARBA00012513"/>
    </source>
</evidence>
<evidence type="ECO:0000313" key="12">
    <source>
        <dbReference type="Proteomes" id="UP000004221"/>
    </source>
</evidence>
<dbReference type="GO" id="GO:0004674">
    <property type="term" value="F:protein serine/threonine kinase activity"/>
    <property type="evidence" value="ECO:0007669"/>
    <property type="project" value="UniProtKB-KW"/>
</dbReference>
<evidence type="ECO:0000313" key="11">
    <source>
        <dbReference type="EMBL" id="CCF85031.1"/>
    </source>
</evidence>
<keyword evidence="4 7" id="KW-0547">Nucleotide-binding</keyword>
<dbReference type="CDD" id="cd14014">
    <property type="entry name" value="STKc_PknB_like"/>
    <property type="match status" value="1"/>
</dbReference>
<evidence type="ECO:0000256" key="9">
    <source>
        <dbReference type="SAM" id="Phobius"/>
    </source>
</evidence>
<dbReference type="InterPro" id="IPR017441">
    <property type="entry name" value="Protein_kinase_ATP_BS"/>
</dbReference>
<evidence type="ECO:0000256" key="7">
    <source>
        <dbReference type="PROSITE-ProRule" id="PRU10141"/>
    </source>
</evidence>
<dbReference type="Pfam" id="PF00069">
    <property type="entry name" value="Pkinase"/>
    <property type="match status" value="1"/>
</dbReference>
<dbReference type="Gene3D" id="1.10.510.10">
    <property type="entry name" value="Transferase(Phosphotransferase) domain 1"/>
    <property type="match status" value="1"/>
</dbReference>
<evidence type="ECO:0000256" key="3">
    <source>
        <dbReference type="ARBA" id="ARBA00022679"/>
    </source>
</evidence>
<dbReference type="PROSITE" id="PS00108">
    <property type="entry name" value="PROTEIN_KINASE_ST"/>
    <property type="match status" value="1"/>
</dbReference>
<evidence type="ECO:0000259" key="10">
    <source>
        <dbReference type="PROSITE" id="PS50011"/>
    </source>
</evidence>
<dbReference type="PROSITE" id="PS00107">
    <property type="entry name" value="PROTEIN_KINASE_ATP"/>
    <property type="match status" value="1"/>
</dbReference>
<dbReference type="InterPro" id="IPR011009">
    <property type="entry name" value="Kinase-like_dom_sf"/>
</dbReference>
<comment type="caution">
    <text evidence="11">The sequence shown here is derived from an EMBL/GenBank/DDBJ whole genome shotgun (WGS) entry which is preliminary data.</text>
</comment>
<dbReference type="SMART" id="SM00220">
    <property type="entry name" value="S_TKc"/>
    <property type="match status" value="1"/>
</dbReference>
<dbReference type="GO" id="GO:0005524">
    <property type="term" value="F:ATP binding"/>
    <property type="evidence" value="ECO:0007669"/>
    <property type="project" value="UniProtKB-UniRule"/>
</dbReference>
<dbReference type="SUPFAM" id="SSF56112">
    <property type="entry name" value="Protein kinase-like (PK-like)"/>
    <property type="match status" value="1"/>
</dbReference>
<dbReference type="Proteomes" id="UP000004221">
    <property type="component" value="Unassembled WGS sequence"/>
</dbReference>
<keyword evidence="9" id="KW-1133">Transmembrane helix</keyword>
<dbReference type="EMBL" id="CAGS01000374">
    <property type="protein sequence ID" value="CCF85031.1"/>
    <property type="molecule type" value="Genomic_DNA"/>
</dbReference>
<keyword evidence="2" id="KW-0723">Serine/threonine-protein kinase</keyword>
<evidence type="ECO:0000256" key="4">
    <source>
        <dbReference type="ARBA" id="ARBA00022741"/>
    </source>
</evidence>
<keyword evidence="6 7" id="KW-0067">ATP-binding</keyword>
<sequence length="540" mass="57681">MSITLPYLLAGRYRLTRRLGEGSFAETFLATDTTLQCQVAVKILREQHARDPRFAAHFANEAQAAAAVAHPNVVEVYDYGREGETLFIVMEWVDGSNLKQLIREQAPLPAPEAIRLLRELLQGLAAIHQAGIIHRDVKPQNVLLTKQGTVKLTDFGIARGAVGSGLTETGVVVGTAAYMAPEQASGKPVGPGVDLYAAGVILFELVTGRLPFPGENPVQVMYRQVHEPVPRPREVNRAIPAELEAVILRTLAKEPGQRYPAAEAMAEALTGTGAAEATRVMRSTRIGGLRREPLRRSAPEPAAVRPTMTATIPKPTPPEEQPRFERLVKRVTSPISILIIVLFSVVILGGVGQALGGYLGKPFGAVSGAISAVGDTVGAEKDHLTSTVGGVVDGIRGGIDGVQQFWDGTASRFLGAAAPDSGTSTGGVASCPDVAEVQRQTGVPVNQFGEACGFHWDGSRIEGTCPRGYVCTFNVGSKIAVMTGKNQSVEIVNAGTWRFVDAYPEDSPVRDPCTLLRDEQRWAEQYAPDLPVDPAGFRCG</sequence>
<dbReference type="PANTHER" id="PTHR43289:SF34">
    <property type="entry name" value="SERINE_THREONINE-PROTEIN KINASE YBDM-RELATED"/>
    <property type="match status" value="1"/>
</dbReference>
<feature type="binding site" evidence="7">
    <location>
        <position position="42"/>
    </location>
    <ligand>
        <name>ATP</name>
        <dbReference type="ChEBI" id="CHEBI:30616"/>
    </ligand>
</feature>
<evidence type="ECO:0000256" key="2">
    <source>
        <dbReference type="ARBA" id="ARBA00022527"/>
    </source>
</evidence>
<dbReference type="PROSITE" id="PS50011">
    <property type="entry name" value="PROTEIN_KINASE_DOM"/>
    <property type="match status" value="1"/>
</dbReference>
<proteinExistence type="predicted"/>
<evidence type="ECO:0000256" key="8">
    <source>
        <dbReference type="SAM" id="MobiDB-lite"/>
    </source>
</evidence>
<reference evidence="11 12" key="1">
    <citation type="journal article" date="2012" name="ISME J.">
        <title>Nitrification expanded: discovery, physiology and genomics of a nitrite-oxidizing bacterium from the phylum Chloroflexi.</title>
        <authorList>
            <person name="Sorokin D.Y."/>
            <person name="Lucker S."/>
            <person name="Vejmelkova D."/>
            <person name="Kostrikina N.A."/>
            <person name="Kleerebezem R."/>
            <person name="Rijpstra W.I."/>
            <person name="Damste J.S."/>
            <person name="Le Paslier D."/>
            <person name="Muyzer G."/>
            <person name="Wagner M."/>
            <person name="van Loosdrecht M.C."/>
            <person name="Daims H."/>
        </authorList>
    </citation>
    <scope>NUCLEOTIDE SEQUENCE [LARGE SCALE GENOMIC DNA]</scope>
    <source>
        <strain evidence="12">none</strain>
    </source>
</reference>
<gene>
    <name evidence="11" type="ORF">NITHO_4350009</name>
</gene>
<dbReference type="AlphaFoldDB" id="I4EK19"/>
<dbReference type="FunFam" id="1.10.510.10:FF:000021">
    <property type="entry name" value="Serine/threonine protein kinase"/>
    <property type="match status" value="1"/>
</dbReference>
<dbReference type="InterPro" id="IPR008271">
    <property type="entry name" value="Ser/Thr_kinase_AS"/>
</dbReference>
<evidence type="ECO:0000256" key="5">
    <source>
        <dbReference type="ARBA" id="ARBA00022777"/>
    </source>
</evidence>
<name>I4EK19_9BACT</name>
<dbReference type="PANTHER" id="PTHR43289">
    <property type="entry name" value="MITOGEN-ACTIVATED PROTEIN KINASE KINASE KINASE 20-RELATED"/>
    <property type="match status" value="1"/>
</dbReference>
<dbReference type="OrthoDB" id="9814968at2"/>
<protein>
    <recommendedName>
        <fullName evidence="1">non-specific serine/threonine protein kinase</fullName>
        <ecNumber evidence="1">2.7.11.1</ecNumber>
    </recommendedName>
</protein>
<keyword evidence="12" id="KW-1185">Reference proteome</keyword>
<evidence type="ECO:0000256" key="6">
    <source>
        <dbReference type="ARBA" id="ARBA00022840"/>
    </source>
</evidence>
<accession>I4EK19</accession>
<dbReference type="InterPro" id="IPR000719">
    <property type="entry name" value="Prot_kinase_dom"/>
</dbReference>
<feature type="transmembrane region" description="Helical" evidence="9">
    <location>
        <begin position="331"/>
        <end position="351"/>
    </location>
</feature>
<dbReference type="Gene3D" id="3.30.200.20">
    <property type="entry name" value="Phosphorylase Kinase, domain 1"/>
    <property type="match status" value="1"/>
</dbReference>
<keyword evidence="9" id="KW-0812">Transmembrane</keyword>
<organism evidence="11 12">
    <name type="scientific">Nitrolancea hollandica Lb</name>
    <dbReference type="NCBI Taxonomy" id="1129897"/>
    <lineage>
        <taxon>Bacteria</taxon>
        <taxon>Pseudomonadati</taxon>
        <taxon>Thermomicrobiota</taxon>
        <taxon>Thermomicrobia</taxon>
        <taxon>Sphaerobacterales</taxon>
        <taxon>Sphaerobacterineae</taxon>
        <taxon>Sphaerobacteraceae</taxon>
        <taxon>Nitrolancea</taxon>
    </lineage>
</organism>
<feature type="region of interest" description="Disordered" evidence="8">
    <location>
        <begin position="296"/>
        <end position="321"/>
    </location>
</feature>
<feature type="domain" description="Protein kinase" evidence="10">
    <location>
        <begin position="13"/>
        <end position="270"/>
    </location>
</feature>